<dbReference type="PANTHER" id="PTHR35185:SF2">
    <property type="entry name" value="EXTRACELLULAR PROLINE-SERINE RICH PROTEIN (AFU_ORTHOLOGUE AFUA_8G07090)"/>
    <property type="match status" value="1"/>
</dbReference>
<dbReference type="PANTHER" id="PTHR35185">
    <property type="entry name" value="SERINE/THREONINE-RICH PROTEIN ADG2-RELATED"/>
    <property type="match status" value="1"/>
</dbReference>
<comment type="caution">
    <text evidence="5">The sequence shown here is derived from an EMBL/GenBank/DDBJ whole genome shotgun (WGS) entry which is preliminary data.</text>
</comment>
<dbReference type="GeneID" id="98171563"/>
<dbReference type="EMBL" id="BAAFSV010000001">
    <property type="protein sequence ID" value="GAB1310608.1"/>
    <property type="molecule type" value="Genomic_DNA"/>
</dbReference>
<accession>A0ABQ0FYP7</accession>
<feature type="signal peptide" evidence="3">
    <location>
        <begin position="1"/>
        <end position="16"/>
    </location>
</feature>
<keyword evidence="1 3" id="KW-0732">Signal</keyword>
<feature type="chain" id="PRO_5045314908" evidence="3">
    <location>
        <begin position="17"/>
        <end position="252"/>
    </location>
</feature>
<protein>
    <submittedName>
        <fullName evidence="5">Extracellular proline-serine rich protein</fullName>
    </submittedName>
</protein>
<feature type="compositionally biased region" description="Acidic residues" evidence="2">
    <location>
        <begin position="184"/>
        <end position="239"/>
    </location>
</feature>
<feature type="compositionally biased region" description="Low complexity" evidence="2">
    <location>
        <begin position="169"/>
        <end position="180"/>
    </location>
</feature>
<feature type="domain" description="Yeast cell wall synthesis Kre9/Knh1-like N-terminal" evidence="4">
    <location>
        <begin position="22"/>
        <end position="112"/>
    </location>
</feature>
<reference evidence="5 6" key="1">
    <citation type="submission" date="2024-09" db="EMBL/GenBank/DDBJ databases">
        <title>Itraconazole resistance in Madurella fahalii resulting from another homologue of gene encoding cytochrome P450 14-alpha sterol demethylase (CYP51).</title>
        <authorList>
            <person name="Yoshioka I."/>
            <person name="Fahal A.H."/>
            <person name="Kaneko S."/>
            <person name="Yaguchi T."/>
        </authorList>
    </citation>
    <scope>NUCLEOTIDE SEQUENCE [LARGE SCALE GENOMIC DNA]</scope>
    <source>
        <strain evidence="5 6">IFM 68171</strain>
    </source>
</reference>
<organism evidence="5 6">
    <name type="scientific">Madurella fahalii</name>
    <dbReference type="NCBI Taxonomy" id="1157608"/>
    <lineage>
        <taxon>Eukaryota</taxon>
        <taxon>Fungi</taxon>
        <taxon>Dikarya</taxon>
        <taxon>Ascomycota</taxon>
        <taxon>Pezizomycotina</taxon>
        <taxon>Sordariomycetes</taxon>
        <taxon>Sordariomycetidae</taxon>
        <taxon>Sordariales</taxon>
        <taxon>Sordariales incertae sedis</taxon>
        <taxon>Madurella</taxon>
    </lineage>
</organism>
<name>A0ABQ0FYP7_9PEZI</name>
<evidence type="ECO:0000256" key="1">
    <source>
        <dbReference type="ARBA" id="ARBA00022729"/>
    </source>
</evidence>
<dbReference type="InterPro" id="IPR018466">
    <property type="entry name" value="Kre9/Knh1-like_N"/>
</dbReference>
<proteinExistence type="predicted"/>
<keyword evidence="6" id="KW-1185">Reference proteome</keyword>
<evidence type="ECO:0000313" key="6">
    <source>
        <dbReference type="Proteomes" id="UP001628179"/>
    </source>
</evidence>
<evidence type="ECO:0000256" key="3">
    <source>
        <dbReference type="SAM" id="SignalP"/>
    </source>
</evidence>
<dbReference type="InterPro" id="IPR052479">
    <property type="entry name" value="GPI-anchor_Adhesion_Reg"/>
</dbReference>
<feature type="region of interest" description="Disordered" evidence="2">
    <location>
        <begin position="169"/>
        <end position="252"/>
    </location>
</feature>
<sequence length="252" mass="26650">MRGLSIFAFVAPLVSAMQLIEPTVNSTLRMGETIRAKWTSADTDPTTFSIYLVNFVNWPPFYTQLASNVRTSAGEYQVTVPCGLDSSWGYQFNAINGTNVYVIYAQTPKFHVRSGTCTGNNAAPLPDSGDSTCERITVTAAVTSTITVFPACPSTEPSCSLANKRCAATTSTVSSQPQPTDDSNPGEEEEGEEEDSSSDSEGEDGDGEGEESDSDSDTDEDDGDADEDDVDEEGADEADQASAALSVTSLPA</sequence>
<dbReference type="Proteomes" id="UP001628179">
    <property type="component" value="Unassembled WGS sequence"/>
</dbReference>
<dbReference type="Pfam" id="PF10342">
    <property type="entry name" value="Kre9_KNH"/>
    <property type="match status" value="1"/>
</dbReference>
<evidence type="ECO:0000259" key="4">
    <source>
        <dbReference type="Pfam" id="PF10342"/>
    </source>
</evidence>
<gene>
    <name evidence="5" type="ORF">MFIFM68171_00818</name>
</gene>
<dbReference type="RefSeq" id="XP_070912341.1">
    <property type="nucleotide sequence ID" value="XM_071056240.1"/>
</dbReference>
<evidence type="ECO:0000256" key="2">
    <source>
        <dbReference type="SAM" id="MobiDB-lite"/>
    </source>
</evidence>
<evidence type="ECO:0000313" key="5">
    <source>
        <dbReference type="EMBL" id="GAB1310608.1"/>
    </source>
</evidence>